<dbReference type="Gene3D" id="2.20.25.110">
    <property type="entry name" value="S-adenosyl-L-methionine-dependent methyltransferases"/>
    <property type="match status" value="1"/>
</dbReference>
<keyword evidence="1 5" id="KW-0489">Methyltransferase</keyword>
<sequence length="241" mass="27009">MKFYEAIAAYYDDIFPLGVKQLCVMTSVAGEPPAKVLDLACGTGSYSLALAEKGYQVTASDVDDSMIQKLSTKNQLLDFPVEIKQFNMRDVAESVDERYDAIINIGNSIVHLGSFEEVQKCIKGMKQVLKPGGRVLIQIVNYDRVIYHFVSKLPTIVNKRVGLTFKRHYTHDFENHRILFNGILEVGDYHSNQLTTLLPMKCENLVDMLKLAGFKDIAIYGGFDLSPFKALESMSLVVIAK</sequence>
<dbReference type="GO" id="GO:0008168">
    <property type="term" value="F:methyltransferase activity"/>
    <property type="evidence" value="ECO:0007669"/>
    <property type="project" value="UniProtKB-KW"/>
</dbReference>
<keyword evidence="3" id="KW-0949">S-adenosyl-L-methionine</keyword>
<reference evidence="5 6" key="1">
    <citation type="submission" date="2021-05" db="EMBL/GenBank/DDBJ databases">
        <title>Fusibacter ferrireducens sp. nov., an anaerobic, sulfur- and Fe-reducing bacterium isolated from the mangrove sediment.</title>
        <authorList>
            <person name="Qiu D."/>
        </authorList>
    </citation>
    <scope>NUCLEOTIDE SEQUENCE [LARGE SCALE GENOMIC DNA]</scope>
    <source>
        <strain evidence="5 6">DSM 12116</strain>
    </source>
</reference>
<evidence type="ECO:0000259" key="4">
    <source>
        <dbReference type="Pfam" id="PF13649"/>
    </source>
</evidence>
<dbReference type="EMBL" id="JAHBCL010000010">
    <property type="protein sequence ID" value="MBS7526500.1"/>
    <property type="molecule type" value="Genomic_DNA"/>
</dbReference>
<protein>
    <submittedName>
        <fullName evidence="5">Class I SAM-dependent methyltransferase</fullName>
    </submittedName>
</protein>
<dbReference type="GO" id="GO:0032259">
    <property type="term" value="P:methylation"/>
    <property type="evidence" value="ECO:0007669"/>
    <property type="project" value="UniProtKB-KW"/>
</dbReference>
<dbReference type="RefSeq" id="WP_213236357.1">
    <property type="nucleotide sequence ID" value="NZ_JAHBCL010000010.1"/>
</dbReference>
<evidence type="ECO:0000313" key="5">
    <source>
        <dbReference type="EMBL" id="MBS7526500.1"/>
    </source>
</evidence>
<dbReference type="Gene3D" id="3.40.50.150">
    <property type="entry name" value="Vaccinia Virus protein VP39"/>
    <property type="match status" value="1"/>
</dbReference>
<comment type="caution">
    <text evidence="5">The sequence shown here is derived from an EMBL/GenBank/DDBJ whole genome shotgun (WGS) entry which is preliminary data.</text>
</comment>
<evidence type="ECO:0000313" key="6">
    <source>
        <dbReference type="Proteomes" id="UP000746471"/>
    </source>
</evidence>
<evidence type="ECO:0000256" key="1">
    <source>
        <dbReference type="ARBA" id="ARBA00022603"/>
    </source>
</evidence>
<proteinExistence type="predicted"/>
<dbReference type="CDD" id="cd02440">
    <property type="entry name" value="AdoMet_MTases"/>
    <property type="match status" value="1"/>
</dbReference>
<evidence type="ECO:0000256" key="3">
    <source>
        <dbReference type="ARBA" id="ARBA00022691"/>
    </source>
</evidence>
<keyword evidence="2" id="KW-0808">Transferase</keyword>
<gene>
    <name evidence="5" type="ORF">KHM83_07400</name>
</gene>
<dbReference type="Pfam" id="PF13649">
    <property type="entry name" value="Methyltransf_25"/>
    <property type="match status" value="1"/>
</dbReference>
<name>A0ABS5PMS8_9FIRM</name>
<dbReference type="Proteomes" id="UP000746471">
    <property type="component" value="Unassembled WGS sequence"/>
</dbReference>
<dbReference type="InterPro" id="IPR029063">
    <property type="entry name" value="SAM-dependent_MTases_sf"/>
</dbReference>
<dbReference type="PANTHER" id="PTHR16458:SF2">
    <property type="entry name" value="GLYCINE N-METHYLTRANSFERASE"/>
    <property type="match status" value="1"/>
</dbReference>
<dbReference type="SUPFAM" id="SSF53335">
    <property type="entry name" value="S-adenosyl-L-methionine-dependent methyltransferases"/>
    <property type="match status" value="1"/>
</dbReference>
<evidence type="ECO:0000256" key="2">
    <source>
        <dbReference type="ARBA" id="ARBA00022679"/>
    </source>
</evidence>
<dbReference type="InterPro" id="IPR014369">
    <property type="entry name" value="Gly/Sar_N_MeTrfase"/>
</dbReference>
<dbReference type="InterPro" id="IPR041698">
    <property type="entry name" value="Methyltransf_25"/>
</dbReference>
<keyword evidence="6" id="KW-1185">Reference proteome</keyword>
<dbReference type="PANTHER" id="PTHR16458">
    <property type="entry name" value="GLYCINE N-METHYLTRANSFERASE"/>
    <property type="match status" value="1"/>
</dbReference>
<feature type="domain" description="Methyltransferase" evidence="4">
    <location>
        <begin position="36"/>
        <end position="133"/>
    </location>
</feature>
<accession>A0ABS5PMS8</accession>
<organism evidence="5 6">
    <name type="scientific">Fusibacter paucivorans</name>
    <dbReference type="NCBI Taxonomy" id="76009"/>
    <lineage>
        <taxon>Bacteria</taxon>
        <taxon>Bacillati</taxon>
        <taxon>Bacillota</taxon>
        <taxon>Clostridia</taxon>
        <taxon>Eubacteriales</taxon>
        <taxon>Eubacteriales Family XII. Incertae Sedis</taxon>
        <taxon>Fusibacter</taxon>
    </lineage>
</organism>